<dbReference type="GO" id="GO:0017061">
    <property type="term" value="F:S-methyl-5-thioadenosine phosphorylase activity"/>
    <property type="evidence" value="ECO:0007669"/>
    <property type="project" value="UniProtKB-EC"/>
</dbReference>
<dbReference type="RefSeq" id="WP_117318879.1">
    <property type="nucleotide sequence ID" value="NZ_QQSW01000016.1"/>
</dbReference>
<dbReference type="InterPro" id="IPR003730">
    <property type="entry name" value="Cu_polyphenol_OxRdtase"/>
</dbReference>
<evidence type="ECO:0000313" key="12">
    <source>
        <dbReference type="Proteomes" id="UP000294980"/>
    </source>
</evidence>
<comment type="catalytic activity">
    <reaction evidence="1">
        <text>inosine + phosphate = alpha-D-ribose 1-phosphate + hypoxanthine</text>
        <dbReference type="Rhea" id="RHEA:27646"/>
        <dbReference type="ChEBI" id="CHEBI:17368"/>
        <dbReference type="ChEBI" id="CHEBI:17596"/>
        <dbReference type="ChEBI" id="CHEBI:43474"/>
        <dbReference type="ChEBI" id="CHEBI:57720"/>
        <dbReference type="EC" id="2.4.2.1"/>
    </reaction>
    <physiologicalReaction direction="left-to-right" evidence="1">
        <dbReference type="Rhea" id="RHEA:27647"/>
    </physiologicalReaction>
</comment>
<dbReference type="InterPro" id="IPR038371">
    <property type="entry name" value="Cu_polyphenol_OxRdtase_sf"/>
</dbReference>
<evidence type="ECO:0000256" key="10">
    <source>
        <dbReference type="RuleBase" id="RU361274"/>
    </source>
</evidence>
<reference evidence="11 12" key="1">
    <citation type="submission" date="2019-03" db="EMBL/GenBank/DDBJ databases">
        <title>Genomic Encyclopedia of Type Strains, Phase IV (KMG-IV): sequencing the most valuable type-strain genomes for metagenomic binning, comparative biology and taxonomic classification.</title>
        <authorList>
            <person name="Goeker M."/>
        </authorList>
    </citation>
    <scope>NUCLEOTIDE SEQUENCE [LARGE SCALE GENOMIC DNA]</scope>
    <source>
        <strain evidence="11 12">DSM 23344</strain>
    </source>
</reference>
<evidence type="ECO:0000256" key="3">
    <source>
        <dbReference type="ARBA" id="ARBA00022679"/>
    </source>
</evidence>
<comment type="catalytic activity">
    <reaction evidence="7">
        <text>adenosine + H2O + H(+) = inosine + NH4(+)</text>
        <dbReference type="Rhea" id="RHEA:24408"/>
        <dbReference type="ChEBI" id="CHEBI:15377"/>
        <dbReference type="ChEBI" id="CHEBI:15378"/>
        <dbReference type="ChEBI" id="CHEBI:16335"/>
        <dbReference type="ChEBI" id="CHEBI:17596"/>
        <dbReference type="ChEBI" id="CHEBI:28938"/>
        <dbReference type="EC" id="3.5.4.4"/>
    </reaction>
    <physiologicalReaction direction="left-to-right" evidence="7">
        <dbReference type="Rhea" id="RHEA:24409"/>
    </physiologicalReaction>
</comment>
<keyword evidence="4" id="KW-0479">Metal-binding</keyword>
<keyword evidence="6" id="KW-0862">Zinc</keyword>
<accession>A0A4R2KMC8</accession>
<keyword evidence="3" id="KW-0808">Transferase</keyword>
<dbReference type="PANTHER" id="PTHR30616:SF2">
    <property type="entry name" value="PURINE NUCLEOSIDE PHOSPHORYLASE LACC1"/>
    <property type="match status" value="1"/>
</dbReference>
<organism evidence="11 12">
    <name type="scientific">Chromatocurvus halotolerans</name>
    <dbReference type="NCBI Taxonomy" id="1132028"/>
    <lineage>
        <taxon>Bacteria</taxon>
        <taxon>Pseudomonadati</taxon>
        <taxon>Pseudomonadota</taxon>
        <taxon>Gammaproteobacteria</taxon>
        <taxon>Cellvibrionales</taxon>
        <taxon>Halieaceae</taxon>
        <taxon>Chromatocurvus</taxon>
    </lineage>
</organism>
<evidence type="ECO:0000256" key="7">
    <source>
        <dbReference type="ARBA" id="ARBA00047989"/>
    </source>
</evidence>
<evidence type="ECO:0000313" key="11">
    <source>
        <dbReference type="EMBL" id="TCO74853.1"/>
    </source>
</evidence>
<dbReference type="NCBIfam" id="TIGR00726">
    <property type="entry name" value="peptidoglycan editing factor PgeF"/>
    <property type="match status" value="1"/>
</dbReference>
<dbReference type="SUPFAM" id="SSF64438">
    <property type="entry name" value="CNF1/YfiH-like putative cysteine hydrolases"/>
    <property type="match status" value="1"/>
</dbReference>
<comment type="similarity">
    <text evidence="2 10">Belongs to the purine nucleoside phosphorylase YfiH/LACC1 family.</text>
</comment>
<evidence type="ECO:0000256" key="6">
    <source>
        <dbReference type="ARBA" id="ARBA00022833"/>
    </source>
</evidence>
<protein>
    <recommendedName>
        <fullName evidence="10">Purine nucleoside phosphorylase</fullName>
    </recommendedName>
</protein>
<evidence type="ECO:0000256" key="2">
    <source>
        <dbReference type="ARBA" id="ARBA00007353"/>
    </source>
</evidence>
<keyword evidence="12" id="KW-1185">Reference proteome</keyword>
<dbReference type="Proteomes" id="UP000294980">
    <property type="component" value="Unassembled WGS sequence"/>
</dbReference>
<dbReference type="AlphaFoldDB" id="A0A4R2KMC8"/>
<comment type="caution">
    <text evidence="11">The sequence shown here is derived from an EMBL/GenBank/DDBJ whole genome shotgun (WGS) entry which is preliminary data.</text>
</comment>
<dbReference type="EMBL" id="SLWX01000011">
    <property type="protein sequence ID" value="TCO74853.1"/>
    <property type="molecule type" value="Genomic_DNA"/>
</dbReference>
<proteinExistence type="inferred from homology"/>
<dbReference type="PANTHER" id="PTHR30616">
    <property type="entry name" value="UNCHARACTERIZED PROTEIN YFIH"/>
    <property type="match status" value="1"/>
</dbReference>
<dbReference type="GO" id="GO:0005507">
    <property type="term" value="F:copper ion binding"/>
    <property type="evidence" value="ECO:0007669"/>
    <property type="project" value="TreeGrafter"/>
</dbReference>
<evidence type="ECO:0000256" key="1">
    <source>
        <dbReference type="ARBA" id="ARBA00000553"/>
    </source>
</evidence>
<evidence type="ECO:0000256" key="9">
    <source>
        <dbReference type="ARBA" id="ARBA00049893"/>
    </source>
</evidence>
<evidence type="ECO:0000256" key="4">
    <source>
        <dbReference type="ARBA" id="ARBA00022723"/>
    </source>
</evidence>
<comment type="catalytic activity">
    <reaction evidence="9">
        <text>S-methyl-5'-thioadenosine + phosphate = 5-(methylsulfanyl)-alpha-D-ribose 1-phosphate + adenine</text>
        <dbReference type="Rhea" id="RHEA:11852"/>
        <dbReference type="ChEBI" id="CHEBI:16708"/>
        <dbReference type="ChEBI" id="CHEBI:17509"/>
        <dbReference type="ChEBI" id="CHEBI:43474"/>
        <dbReference type="ChEBI" id="CHEBI:58533"/>
        <dbReference type="EC" id="2.4.2.28"/>
    </reaction>
    <physiologicalReaction direction="left-to-right" evidence="9">
        <dbReference type="Rhea" id="RHEA:11853"/>
    </physiologicalReaction>
</comment>
<dbReference type="OrthoDB" id="4279at2"/>
<dbReference type="Gene3D" id="3.60.140.10">
    <property type="entry name" value="CNF1/YfiH-like putative cysteine hydrolases"/>
    <property type="match status" value="1"/>
</dbReference>
<dbReference type="Pfam" id="PF02578">
    <property type="entry name" value="Cu-oxidase_4"/>
    <property type="match status" value="1"/>
</dbReference>
<dbReference type="CDD" id="cd16833">
    <property type="entry name" value="YfiH"/>
    <property type="match status" value="1"/>
</dbReference>
<evidence type="ECO:0000256" key="8">
    <source>
        <dbReference type="ARBA" id="ARBA00048968"/>
    </source>
</evidence>
<evidence type="ECO:0000256" key="5">
    <source>
        <dbReference type="ARBA" id="ARBA00022801"/>
    </source>
</evidence>
<sequence>MSVERVAAGFPRTLTALTTTRGGGVGRGPWRSFNLASHVGDDRQAVVLNRETLRSSLPAGSRIAWLDQVHGTNVIDAASHPGVPADASVCQEPGIACAILTADCLPVLLCDRAGTVVAAAHAGWRGLADGVLEAAVAAMKAAPAELMAWLGPCIGPAAFEVGPEVLSAFCDHAATADVAAVRACFQPSHRPNHYLADLQSLARQRLEALGVSHITVDARCTRSSPESFFSYRRDGETGRMASLILVNP</sequence>
<dbReference type="GO" id="GO:0016787">
    <property type="term" value="F:hydrolase activity"/>
    <property type="evidence" value="ECO:0007669"/>
    <property type="project" value="UniProtKB-KW"/>
</dbReference>
<dbReference type="InterPro" id="IPR011324">
    <property type="entry name" value="Cytotoxic_necrot_fac-like_cat"/>
</dbReference>
<keyword evidence="5" id="KW-0378">Hydrolase</keyword>
<name>A0A4R2KMC8_9GAMM</name>
<comment type="catalytic activity">
    <reaction evidence="8">
        <text>adenosine + phosphate = alpha-D-ribose 1-phosphate + adenine</text>
        <dbReference type="Rhea" id="RHEA:27642"/>
        <dbReference type="ChEBI" id="CHEBI:16335"/>
        <dbReference type="ChEBI" id="CHEBI:16708"/>
        <dbReference type="ChEBI" id="CHEBI:43474"/>
        <dbReference type="ChEBI" id="CHEBI:57720"/>
        <dbReference type="EC" id="2.4.2.1"/>
    </reaction>
    <physiologicalReaction direction="left-to-right" evidence="8">
        <dbReference type="Rhea" id="RHEA:27643"/>
    </physiologicalReaction>
</comment>
<gene>
    <name evidence="11" type="ORF">EV688_11110</name>
</gene>